<dbReference type="PANTHER" id="PTHR43656:SF2">
    <property type="entry name" value="BINDING OXIDOREDUCTASE, PUTATIVE (AFU_ORTHOLOGUE AFUA_2G08260)-RELATED"/>
    <property type="match status" value="1"/>
</dbReference>
<dbReference type="SUPFAM" id="SSF51395">
    <property type="entry name" value="FMN-linked oxidoreductases"/>
    <property type="match status" value="1"/>
</dbReference>
<feature type="domain" description="NADH:flavin oxidoreductase/NADH oxidase N-terminal" evidence="5">
    <location>
        <begin position="8"/>
        <end position="360"/>
    </location>
</feature>
<gene>
    <name evidence="6" type="ORF">NW762_003647</name>
</gene>
<dbReference type="Pfam" id="PF00724">
    <property type="entry name" value="Oxidored_FMN"/>
    <property type="match status" value="1"/>
</dbReference>
<evidence type="ECO:0000313" key="6">
    <source>
        <dbReference type="EMBL" id="KAJ4267540.1"/>
    </source>
</evidence>
<dbReference type="InterPro" id="IPR001155">
    <property type="entry name" value="OxRdtase_FMN_N"/>
</dbReference>
<comment type="caution">
    <text evidence="6">The sequence shown here is derived from an EMBL/GenBank/DDBJ whole genome shotgun (WGS) entry which is preliminary data.</text>
</comment>
<accession>A0A9W8SB63</accession>
<evidence type="ECO:0000259" key="5">
    <source>
        <dbReference type="Pfam" id="PF00724"/>
    </source>
</evidence>
<evidence type="ECO:0000256" key="3">
    <source>
        <dbReference type="ARBA" id="ARBA00022643"/>
    </source>
</evidence>
<dbReference type="OrthoDB" id="1663137at2759"/>
<protein>
    <recommendedName>
        <fullName evidence="5">NADH:flavin oxidoreductase/NADH oxidase N-terminal domain-containing protein</fullName>
    </recommendedName>
</protein>
<dbReference type="Proteomes" id="UP001152049">
    <property type="component" value="Unassembled WGS sequence"/>
</dbReference>
<evidence type="ECO:0000256" key="1">
    <source>
        <dbReference type="ARBA" id="ARBA00005979"/>
    </source>
</evidence>
<evidence type="ECO:0000256" key="2">
    <source>
        <dbReference type="ARBA" id="ARBA00022630"/>
    </source>
</evidence>
<keyword evidence="4" id="KW-0560">Oxidoreductase</keyword>
<name>A0A9W8SB63_9HYPO</name>
<sequence length="410" mass="44449">MADLLLAQPLQLPCGLTLPNRLVKAALAEEMSDCQKLPTSAQMARTYGAWADGGWGMILTGNVQIDDLYLGGHSDLAVSSSLPEEKVLEAYKTFADVCRRKGTPTIMQINHPGRQSPLGAGRKSFWAKNIAPSAVQMDMGPDFVSRVVTNVIFGTPKEMSVTEIEDVVQRFASTARIAAAAGFDGVEIHAAHGYLLSQFLSAKSNQRTDEYGGSPAARVKIIIDVAKAIRAATPKTFCVGLKFNSADHQSPIELQECLEQISLIAEVGLDFLEVSGGSYENPTMFTGTGEAKKSTSTAARESFFLEFAREMRAKLPEVPMMVTGGFRSREGMEAALSEGACDLIGLGRPSIINPSLPANIVLNKEVKNEDAKVYAKRVHTPWFLKRFGPKSIGSGVETIWYRKQMQAIGK</sequence>
<proteinExistence type="inferred from homology"/>
<dbReference type="GO" id="GO:0016491">
    <property type="term" value="F:oxidoreductase activity"/>
    <property type="evidence" value="ECO:0007669"/>
    <property type="project" value="UniProtKB-KW"/>
</dbReference>
<dbReference type="Gene3D" id="3.20.20.70">
    <property type="entry name" value="Aldolase class I"/>
    <property type="match status" value="1"/>
</dbReference>
<dbReference type="CDD" id="cd04733">
    <property type="entry name" value="OYE_like_2_FMN"/>
    <property type="match status" value="1"/>
</dbReference>
<keyword evidence="3" id="KW-0288">FMN</keyword>
<comment type="similarity">
    <text evidence="1">Belongs to the NADH:flavin oxidoreductase/NADH oxidase family.</text>
</comment>
<dbReference type="GO" id="GO:0010181">
    <property type="term" value="F:FMN binding"/>
    <property type="evidence" value="ECO:0007669"/>
    <property type="project" value="InterPro"/>
</dbReference>
<organism evidence="6 7">
    <name type="scientific">Fusarium torreyae</name>
    <dbReference type="NCBI Taxonomy" id="1237075"/>
    <lineage>
        <taxon>Eukaryota</taxon>
        <taxon>Fungi</taxon>
        <taxon>Dikarya</taxon>
        <taxon>Ascomycota</taxon>
        <taxon>Pezizomycotina</taxon>
        <taxon>Sordariomycetes</taxon>
        <taxon>Hypocreomycetidae</taxon>
        <taxon>Hypocreales</taxon>
        <taxon>Nectriaceae</taxon>
        <taxon>Fusarium</taxon>
    </lineage>
</organism>
<reference evidence="6" key="1">
    <citation type="submission" date="2022-09" db="EMBL/GenBank/DDBJ databases">
        <title>Fusarium specimens isolated from Avocado Roots.</title>
        <authorList>
            <person name="Stajich J."/>
            <person name="Roper C."/>
            <person name="Heimlech-Rivalta G."/>
        </authorList>
    </citation>
    <scope>NUCLEOTIDE SEQUENCE</scope>
    <source>
        <strain evidence="6">CF00136</strain>
    </source>
</reference>
<dbReference type="EMBL" id="JAOQAZ010000004">
    <property type="protein sequence ID" value="KAJ4267540.1"/>
    <property type="molecule type" value="Genomic_DNA"/>
</dbReference>
<dbReference type="InterPro" id="IPR013785">
    <property type="entry name" value="Aldolase_TIM"/>
</dbReference>
<dbReference type="PANTHER" id="PTHR43656">
    <property type="entry name" value="BINDING OXIDOREDUCTASE, PUTATIVE (AFU_ORTHOLOGUE AFUA_2G08260)-RELATED"/>
    <property type="match status" value="1"/>
</dbReference>
<keyword evidence="7" id="KW-1185">Reference proteome</keyword>
<dbReference type="AlphaFoldDB" id="A0A9W8SB63"/>
<dbReference type="InterPro" id="IPR051799">
    <property type="entry name" value="NADH_flavin_oxidoreductase"/>
</dbReference>
<evidence type="ECO:0000313" key="7">
    <source>
        <dbReference type="Proteomes" id="UP001152049"/>
    </source>
</evidence>
<evidence type="ECO:0000256" key="4">
    <source>
        <dbReference type="ARBA" id="ARBA00023002"/>
    </source>
</evidence>
<keyword evidence="2" id="KW-0285">Flavoprotein</keyword>